<dbReference type="InterPro" id="IPR018946">
    <property type="entry name" value="PhoD-like_MPP"/>
</dbReference>
<comment type="caution">
    <text evidence="3">The sequence shown here is derived from an EMBL/GenBank/DDBJ whole genome shotgun (WGS) entry which is preliminary data.</text>
</comment>
<accession>A0A9D7HP54</accession>
<proteinExistence type="predicted"/>
<name>A0A9D7HP54_9PROT</name>
<evidence type="ECO:0000259" key="2">
    <source>
        <dbReference type="Pfam" id="PF25077"/>
    </source>
</evidence>
<evidence type="ECO:0000313" key="4">
    <source>
        <dbReference type="Proteomes" id="UP000807785"/>
    </source>
</evidence>
<dbReference type="Pfam" id="PF25077">
    <property type="entry name" value="DUF7800"/>
    <property type="match status" value="1"/>
</dbReference>
<dbReference type="InterPro" id="IPR029052">
    <property type="entry name" value="Metallo-depent_PP-like"/>
</dbReference>
<evidence type="ECO:0000313" key="3">
    <source>
        <dbReference type="EMBL" id="MBK6975488.1"/>
    </source>
</evidence>
<reference evidence="3" key="1">
    <citation type="submission" date="2020-10" db="EMBL/GenBank/DDBJ databases">
        <title>Connecting structure to function with the recovery of over 1000 high-quality activated sludge metagenome-assembled genomes encoding full-length rRNA genes using long-read sequencing.</title>
        <authorList>
            <person name="Singleton C.M."/>
            <person name="Petriglieri F."/>
            <person name="Kristensen J.M."/>
            <person name="Kirkegaard R.H."/>
            <person name="Michaelsen T.Y."/>
            <person name="Andersen M.H."/>
            <person name="Karst S.M."/>
            <person name="Dueholm M.S."/>
            <person name="Nielsen P.H."/>
            <person name="Albertsen M."/>
        </authorList>
    </citation>
    <scope>NUCLEOTIDE SEQUENCE</scope>
    <source>
        <strain evidence="3">Bjer_18-Q3-R1-45_BAT3C.347</strain>
    </source>
</reference>
<dbReference type="InterPro" id="IPR038607">
    <property type="entry name" value="PhoD-like_sf"/>
</dbReference>
<evidence type="ECO:0000259" key="1">
    <source>
        <dbReference type="Pfam" id="PF09423"/>
    </source>
</evidence>
<dbReference type="AlphaFoldDB" id="A0A9D7HP54"/>
<dbReference type="EMBL" id="JADJEV010000005">
    <property type="protein sequence ID" value="MBK6975488.1"/>
    <property type="molecule type" value="Genomic_DNA"/>
</dbReference>
<organism evidence="3 4">
    <name type="scientific">Candidatus Methylophosphatis roskildensis</name>
    <dbReference type="NCBI Taxonomy" id="2899263"/>
    <lineage>
        <taxon>Bacteria</taxon>
        <taxon>Pseudomonadati</taxon>
        <taxon>Pseudomonadota</taxon>
        <taxon>Betaproteobacteria</taxon>
        <taxon>Nitrosomonadales</taxon>
        <taxon>Sterolibacteriaceae</taxon>
        <taxon>Candidatus Methylophosphatis</taxon>
    </lineage>
</organism>
<feature type="domain" description="PhoD-like phosphatase metallophosphatase" evidence="1">
    <location>
        <begin position="155"/>
        <end position="408"/>
    </location>
</feature>
<dbReference type="CDD" id="cd07389">
    <property type="entry name" value="MPP_PhoD"/>
    <property type="match status" value="1"/>
</dbReference>
<dbReference type="SUPFAM" id="SSF56300">
    <property type="entry name" value="Metallo-dependent phosphatases"/>
    <property type="match status" value="1"/>
</dbReference>
<dbReference type="Proteomes" id="UP000807785">
    <property type="component" value="Unassembled WGS sequence"/>
</dbReference>
<dbReference type="InterPro" id="IPR056702">
    <property type="entry name" value="DUF7800"/>
</dbReference>
<gene>
    <name evidence="3" type="ORF">IPH26_21890</name>
</gene>
<dbReference type="Pfam" id="PF09423">
    <property type="entry name" value="PhoD"/>
    <property type="match status" value="1"/>
</dbReference>
<dbReference type="Gene3D" id="3.60.21.70">
    <property type="entry name" value="PhoD-like phosphatase"/>
    <property type="match status" value="1"/>
</dbReference>
<feature type="domain" description="DUF7800" evidence="2">
    <location>
        <begin position="49"/>
        <end position="133"/>
    </location>
</feature>
<sequence length="467" mass="52301">MAVRSAPRVTLAPWRPLINRIPRLAVDRAWRCLLLLVAAILSTGQALAAGLLAGPMAGVSTRDTVTIWLMSDADARVTLDYWPADEPGRVASSPPVSAPSATSRAAHIRLGGLTPATRYQYRVRLDGRAQEPRFGFVTQSGHGRAPRDFTLATGSCAYLGDSPDEGSAGAFRIFDAMAARKPDLMLWLGDTIYYRDADFEGDAATRMNARWLATRAYPPLQRLLQTGQHYAIWDDHDYGPDNSDHGFALKSESLELFRRYWANGSYGLPDVPGIFSKVSYEDVDIFLLDDRFHRDADSAPDTPRKTMLGTAQLEWLKRELLQSRANFKLIANGSRMLSERPSAAKRGGEGWHNHPEERRAFLEWLAAKRVDGVVFLSGDIHYSHLTERERPGHYPLVELTCSPLTSRVHPRPNPIGIVSETLVLDRNFCILDFSGPPQSRELALSAWNADGKRLWERRYPARVLRER</sequence>
<dbReference type="PANTHER" id="PTHR33987:SF1">
    <property type="entry name" value="CALCINEURIN-LIKE METALLO-PHOSPHOESTERASE SUPERFAMILY PROTEIN"/>
    <property type="match status" value="1"/>
</dbReference>
<protein>
    <submittedName>
        <fullName evidence="3">Alkaline phosphatase D family protein</fullName>
    </submittedName>
</protein>
<dbReference type="PANTHER" id="PTHR33987">
    <property type="entry name" value="CALCINEURIN-LIKE METALLO-PHOSPHOESTERASE SUPERFAMILY PROTEIN"/>
    <property type="match status" value="1"/>
</dbReference>